<accession>A0A3L6G9J4</accession>
<dbReference type="Pfam" id="PF20789">
    <property type="entry name" value="4HBT_3C"/>
    <property type="match status" value="1"/>
</dbReference>
<protein>
    <submittedName>
        <fullName evidence="2">Acyl-coenzyme A thioesterase 8</fullName>
    </submittedName>
</protein>
<comment type="caution">
    <text evidence="2">The sequence shown here is derived from an EMBL/GenBank/DDBJ whole genome shotgun (WGS) entry which is preliminary data.</text>
</comment>
<evidence type="ECO:0000313" key="2">
    <source>
        <dbReference type="EMBL" id="PWZ45257.1"/>
    </source>
</evidence>
<dbReference type="InterPro" id="IPR003703">
    <property type="entry name" value="Acyl_CoA_thio"/>
</dbReference>
<sequence length="180" mass="20596">MQLLNLEEIRERRLTDPRFPSQYRNLAAKKKFIPWPIEMRFCEGSASQHKPRCVVAYASDLLFSGVSLNPHREKGLKTYCLSLDHSYVTALSSASRSSSLLTNFCLFLRLPVIVCSIWFHKPVKADEWMLYVIESPSAHGGRGFVTGRMFNRQGELIMSLTQEALIRREKPRGPNPSPKL</sequence>
<evidence type="ECO:0000259" key="1">
    <source>
        <dbReference type="Pfam" id="PF20789"/>
    </source>
</evidence>
<gene>
    <name evidence="2" type="primary">Acot8</name>
    <name evidence="2" type="ORF">Zm00014a_007727</name>
</gene>
<dbReference type="CDD" id="cd03444">
    <property type="entry name" value="Thioesterase_II_repeat1"/>
    <property type="match status" value="1"/>
</dbReference>
<dbReference type="SUPFAM" id="SSF54637">
    <property type="entry name" value="Thioesterase/thiol ester dehydrase-isomerase"/>
    <property type="match status" value="1"/>
</dbReference>
<dbReference type="PANTHER" id="PTHR11066">
    <property type="entry name" value="ACYL-COA THIOESTERASE"/>
    <property type="match status" value="1"/>
</dbReference>
<dbReference type="Gene3D" id="3.10.129.10">
    <property type="entry name" value="Hotdog Thioesterase"/>
    <property type="match status" value="1"/>
</dbReference>
<dbReference type="InterPro" id="IPR049450">
    <property type="entry name" value="ACOT8-like_C"/>
</dbReference>
<reference evidence="2" key="1">
    <citation type="journal article" date="2018" name="Nat. Genet.">
        <title>Extensive intraspecific gene order and gene structural variations between Mo17 and other maize genomes.</title>
        <authorList>
            <person name="Sun S."/>
            <person name="Zhou Y."/>
            <person name="Chen J."/>
            <person name="Shi J."/>
            <person name="Zhao H."/>
            <person name="Zhao H."/>
            <person name="Song W."/>
            <person name="Zhang M."/>
            <person name="Cui Y."/>
            <person name="Dong X."/>
            <person name="Liu H."/>
            <person name="Ma X."/>
            <person name="Jiao Y."/>
            <person name="Wang B."/>
            <person name="Wei X."/>
            <person name="Stein J.C."/>
            <person name="Glaubitz J.C."/>
            <person name="Lu F."/>
            <person name="Yu G."/>
            <person name="Liang C."/>
            <person name="Fengler K."/>
            <person name="Li B."/>
            <person name="Rafalski A."/>
            <person name="Schnable P.S."/>
            <person name="Ware D.H."/>
            <person name="Buckler E.S."/>
            <person name="Lai J."/>
        </authorList>
    </citation>
    <scope>NUCLEOTIDE SEQUENCE [LARGE SCALE GENOMIC DNA]</scope>
    <source>
        <tissue evidence="2">Seedling</tissue>
    </source>
</reference>
<dbReference type="Proteomes" id="UP000251960">
    <property type="component" value="Chromosome 10"/>
</dbReference>
<organism evidence="2">
    <name type="scientific">Zea mays</name>
    <name type="common">Maize</name>
    <dbReference type="NCBI Taxonomy" id="4577"/>
    <lineage>
        <taxon>Eukaryota</taxon>
        <taxon>Viridiplantae</taxon>
        <taxon>Streptophyta</taxon>
        <taxon>Embryophyta</taxon>
        <taxon>Tracheophyta</taxon>
        <taxon>Spermatophyta</taxon>
        <taxon>Magnoliopsida</taxon>
        <taxon>Liliopsida</taxon>
        <taxon>Poales</taxon>
        <taxon>Poaceae</taxon>
        <taxon>PACMAD clade</taxon>
        <taxon>Panicoideae</taxon>
        <taxon>Andropogonodae</taxon>
        <taxon>Andropogoneae</taxon>
        <taxon>Tripsacinae</taxon>
        <taxon>Zea</taxon>
    </lineage>
</organism>
<dbReference type="GO" id="GO:0047617">
    <property type="term" value="F:fatty acyl-CoA hydrolase activity"/>
    <property type="evidence" value="ECO:0007669"/>
    <property type="project" value="InterPro"/>
</dbReference>
<feature type="domain" description="Acyl-CoA thioesterase-like C-terminal" evidence="1">
    <location>
        <begin position="39"/>
        <end position="166"/>
    </location>
</feature>
<dbReference type="GO" id="GO:0005782">
    <property type="term" value="C:peroxisomal matrix"/>
    <property type="evidence" value="ECO:0007669"/>
    <property type="project" value="UniProtKB-SubCell"/>
</dbReference>
<dbReference type="ExpressionAtlas" id="A0A3L6G9J4">
    <property type="expression patterns" value="baseline and differential"/>
</dbReference>
<dbReference type="EMBL" id="NCVQ01000002">
    <property type="protein sequence ID" value="PWZ45257.1"/>
    <property type="molecule type" value="Genomic_DNA"/>
</dbReference>
<proteinExistence type="predicted"/>
<dbReference type="PANTHER" id="PTHR11066:SF34">
    <property type="entry name" value="ACYL-COENZYME A THIOESTERASE 8"/>
    <property type="match status" value="1"/>
</dbReference>
<dbReference type="GO" id="GO:0006637">
    <property type="term" value="P:acyl-CoA metabolic process"/>
    <property type="evidence" value="ECO:0007669"/>
    <property type="project" value="InterPro"/>
</dbReference>
<dbReference type="InterPro" id="IPR029069">
    <property type="entry name" value="HotDog_dom_sf"/>
</dbReference>
<dbReference type="AlphaFoldDB" id="A0A3L6G9J4"/>
<name>A0A3L6G9J4_MAIZE</name>